<evidence type="ECO:0000313" key="2">
    <source>
        <dbReference type="Proteomes" id="UP001234297"/>
    </source>
</evidence>
<organism evidence="1 2">
    <name type="scientific">Persea americana</name>
    <name type="common">Avocado</name>
    <dbReference type="NCBI Taxonomy" id="3435"/>
    <lineage>
        <taxon>Eukaryota</taxon>
        <taxon>Viridiplantae</taxon>
        <taxon>Streptophyta</taxon>
        <taxon>Embryophyta</taxon>
        <taxon>Tracheophyta</taxon>
        <taxon>Spermatophyta</taxon>
        <taxon>Magnoliopsida</taxon>
        <taxon>Magnoliidae</taxon>
        <taxon>Laurales</taxon>
        <taxon>Lauraceae</taxon>
        <taxon>Persea</taxon>
    </lineage>
</organism>
<accession>A0ACC2LW18</accession>
<dbReference type="EMBL" id="CM056811">
    <property type="protein sequence ID" value="KAJ8637546.1"/>
    <property type="molecule type" value="Genomic_DNA"/>
</dbReference>
<name>A0ACC2LW18_PERAE</name>
<sequence length="554" mass="60773">MAFCTSTTQVPFQKVLPLIITIILHFFFLPSAHSIYFTFPRFEPGQPSQIRYINDSYPSGGVIDLTKDKTDGSLNQSIGRAIYRDPIRIWDSETGNLTDFNTQFSFIINGLKDSWPGDGFTFFLSPNGSTNTIPLHAIGGNLGIYSDSNSSKNQIVAVEFDTYPNSWDPISPHVGININSRVSETTSELWTNNTDKVYKGNASVSYSASTKNLSVFLSYDENPGFGVDPVLLHTVDLREILPEWVYVGFSATTGLPIELHQIRSWEFNSNILAIREAEVISTLQTYTDEGDSTSPSDTDEEDSTSPSDTDEGDSTSPSDTDEGETGNGDNGVHKKKTGTGLIAGMVVGGAVLIAGLGGLVLFCLKRKRNRRRDGEGVAVEVGMADELDVEMDDEFDVEMEAEFDVEMEDEFEKGTGPKRVDPMFSDNCRVEVLHSPRHPPFELGGCRVGWKFKSIGARKKVSPSLYLLPVELTTTGLAIELHQIHSWEFNSTLEISEAKANSTSLTGNNSEEPKKEAKKTGLIAGLVVGGAVLSSGMGALVLFRLKEEEEKKRK</sequence>
<evidence type="ECO:0000313" key="1">
    <source>
        <dbReference type="EMBL" id="KAJ8637546.1"/>
    </source>
</evidence>
<gene>
    <name evidence="1" type="ORF">MRB53_011813</name>
</gene>
<comment type="caution">
    <text evidence="1">The sequence shown here is derived from an EMBL/GenBank/DDBJ whole genome shotgun (WGS) entry which is preliminary data.</text>
</comment>
<reference evidence="1 2" key="1">
    <citation type="journal article" date="2022" name="Hortic Res">
        <title>A haplotype resolved chromosomal level avocado genome allows analysis of novel avocado genes.</title>
        <authorList>
            <person name="Nath O."/>
            <person name="Fletcher S.J."/>
            <person name="Hayward A."/>
            <person name="Shaw L.M."/>
            <person name="Masouleh A.K."/>
            <person name="Furtado A."/>
            <person name="Henry R.J."/>
            <person name="Mitter N."/>
        </authorList>
    </citation>
    <scope>NUCLEOTIDE SEQUENCE [LARGE SCALE GENOMIC DNA]</scope>
    <source>
        <strain evidence="2">cv. Hass</strain>
    </source>
</reference>
<keyword evidence="2" id="KW-1185">Reference proteome</keyword>
<dbReference type="Proteomes" id="UP001234297">
    <property type="component" value="Chromosome 3"/>
</dbReference>
<protein>
    <submittedName>
        <fullName evidence="1">Uncharacterized protein</fullName>
    </submittedName>
</protein>
<proteinExistence type="predicted"/>